<dbReference type="Proteomes" id="UP000239001">
    <property type="component" value="Unassembled WGS sequence"/>
</dbReference>
<accession>A0A2T1LVM0</accession>
<gene>
    <name evidence="1" type="ORF">C7H19_15240</name>
</gene>
<keyword evidence="2" id="KW-1185">Reference proteome</keyword>
<evidence type="ECO:0000313" key="1">
    <source>
        <dbReference type="EMBL" id="PSF35778.1"/>
    </source>
</evidence>
<reference evidence="1 2" key="2">
    <citation type="submission" date="2018-03" db="EMBL/GenBank/DDBJ databases">
        <authorList>
            <person name="Keele B.F."/>
        </authorList>
    </citation>
    <scope>NUCLEOTIDE SEQUENCE [LARGE SCALE GENOMIC DNA]</scope>
    <source>
        <strain evidence="1 2">CCALA 016</strain>
    </source>
</reference>
<comment type="caution">
    <text evidence="1">The sequence shown here is derived from an EMBL/GenBank/DDBJ whole genome shotgun (WGS) entry which is preliminary data.</text>
</comment>
<sequence length="119" mass="13942">MERLALYEKFMILDWRQQLGNLASTLATISTQVNEPTQDRLTDLLLREAALMSEWCVKNVPEPFHLELASIQRECLAWKRRFPIEEARSLLSLSTRHQSERILQLTRLLDSQDLLQAHL</sequence>
<dbReference type="EMBL" id="PXOH01000017">
    <property type="protein sequence ID" value="PSF35778.1"/>
    <property type="molecule type" value="Genomic_DNA"/>
</dbReference>
<dbReference type="AlphaFoldDB" id="A0A2T1LVM0"/>
<name>A0A2T1LVM0_9CHRO</name>
<dbReference type="OrthoDB" id="573799at2"/>
<reference evidence="1 2" key="1">
    <citation type="submission" date="2018-03" db="EMBL/GenBank/DDBJ databases">
        <title>The ancient ancestry and fast evolution of plastids.</title>
        <authorList>
            <person name="Moore K.R."/>
            <person name="Magnabosco C."/>
            <person name="Momper L."/>
            <person name="Gold D.A."/>
            <person name="Bosak T."/>
            <person name="Fournier G.P."/>
        </authorList>
    </citation>
    <scope>NUCLEOTIDE SEQUENCE [LARGE SCALE GENOMIC DNA]</scope>
    <source>
        <strain evidence="1 2">CCALA 016</strain>
    </source>
</reference>
<protein>
    <submittedName>
        <fullName evidence="1">Uncharacterized protein</fullName>
    </submittedName>
</protein>
<dbReference type="RefSeq" id="WP_106457743.1">
    <property type="nucleotide sequence ID" value="NZ_PXOH01000017.1"/>
</dbReference>
<evidence type="ECO:0000313" key="2">
    <source>
        <dbReference type="Proteomes" id="UP000239001"/>
    </source>
</evidence>
<organism evidence="1 2">
    <name type="scientific">Aphanothece hegewaldii CCALA 016</name>
    <dbReference type="NCBI Taxonomy" id="2107694"/>
    <lineage>
        <taxon>Bacteria</taxon>
        <taxon>Bacillati</taxon>
        <taxon>Cyanobacteriota</taxon>
        <taxon>Cyanophyceae</taxon>
        <taxon>Oscillatoriophycideae</taxon>
        <taxon>Chroococcales</taxon>
        <taxon>Aphanothecaceae</taxon>
        <taxon>Aphanothece</taxon>
    </lineage>
</organism>
<proteinExistence type="predicted"/>